<evidence type="ECO:0000256" key="1">
    <source>
        <dbReference type="SAM" id="SignalP"/>
    </source>
</evidence>
<dbReference type="RefSeq" id="WP_139165021.1">
    <property type="nucleotide sequence ID" value="NZ_FMYE01000062.1"/>
</dbReference>
<evidence type="ECO:0000313" key="3">
    <source>
        <dbReference type="Proteomes" id="UP000183670"/>
    </source>
</evidence>
<feature type="chain" id="PRO_5010380680" description="DUF1566 domain-containing protein" evidence="1">
    <location>
        <begin position="20"/>
        <end position="491"/>
    </location>
</feature>
<keyword evidence="1" id="KW-0732">Signal</keyword>
<dbReference type="Proteomes" id="UP000183670">
    <property type="component" value="Unassembled WGS sequence"/>
</dbReference>
<organism evidence="2 3">
    <name type="scientific">Bacteroides ovatus</name>
    <dbReference type="NCBI Taxonomy" id="28116"/>
    <lineage>
        <taxon>Bacteria</taxon>
        <taxon>Pseudomonadati</taxon>
        <taxon>Bacteroidota</taxon>
        <taxon>Bacteroidia</taxon>
        <taxon>Bacteroidales</taxon>
        <taxon>Bacteroidaceae</taxon>
        <taxon>Bacteroides</taxon>
    </lineage>
</organism>
<dbReference type="PROSITE" id="PS51257">
    <property type="entry name" value="PROKAR_LIPOPROTEIN"/>
    <property type="match status" value="1"/>
</dbReference>
<accession>A0A1G6GBL2</accession>
<sequence>MKRIFYILSIMLAITLASCSNEELGENTSSGTREVTVSAAPDYAMGDGSTVPQTRGTANVDRYVIEVYQQADYTQAANVFADGTNRANNSTGTFAMILEKGKSYYCLLWADKQVNGTAVYTVTDLKNVALVAGSNPSEAFQGTKTIEGDVSTYNVSLTRAVANIVLKEKGTLAAGILNMKFSQPTMFDVSTAVPTGIPAERIETITFAAISGSVVTPVQLNGTPIYILAPTASAVATDFIFKNGSNAEFTVSGANVQANYNTNLIGHFEEEPPAPVYYSVGDYYPDATNPIGIVFYINTPDANGKGDHGKIVSLDEPVENWNGGTNSVGRLSWNTEKIVTTATSVIDGAANTNTIKNLGSYSATVYPAVAWCLAKTTGGKSWYLPAINELKQLYAAMCGLRWIPAGETPGPDEIEHWASGSMPNNSNYSSARTAFNEKFDVVSGIPMTLTDYYWSSTEFDDKTAKDIRFTIANALNADKTYTDRVRAIATF</sequence>
<proteinExistence type="predicted"/>
<name>A0A1G6GBL2_BACOV</name>
<evidence type="ECO:0000313" key="2">
    <source>
        <dbReference type="EMBL" id="SDB79125.1"/>
    </source>
</evidence>
<protein>
    <recommendedName>
        <fullName evidence="4">DUF1566 domain-containing protein</fullName>
    </recommendedName>
</protein>
<dbReference type="EMBL" id="FMYE01000062">
    <property type="protein sequence ID" value="SDB79125.1"/>
    <property type="molecule type" value="Genomic_DNA"/>
</dbReference>
<evidence type="ECO:0008006" key="4">
    <source>
        <dbReference type="Google" id="ProtNLM"/>
    </source>
</evidence>
<reference evidence="2 3" key="1">
    <citation type="submission" date="2016-10" db="EMBL/GenBank/DDBJ databases">
        <authorList>
            <person name="de Groot N.N."/>
        </authorList>
    </citation>
    <scope>NUCLEOTIDE SEQUENCE [LARGE SCALE GENOMIC DNA]</scope>
    <source>
        <strain evidence="2 3">NLAE-zl-C500</strain>
    </source>
</reference>
<gene>
    <name evidence="2" type="ORF">SAMN05192581_10625</name>
</gene>
<dbReference type="AlphaFoldDB" id="A0A1G6GBL2"/>
<feature type="signal peptide" evidence="1">
    <location>
        <begin position="1"/>
        <end position="19"/>
    </location>
</feature>